<sequence>MSMVAPRWAEGGRAAGRSTAASLSHELGHRAALRRIDGQCRSGRRSAVDKMPPNAVHPVVSEDGRDAALAGLRVAERAYWKEFVDRVLKDTSSIDITASNIAVPTRLPVELQVLIKVMIHQILNTQPGAIPPLAFHWCCNQLLQHLVNSVRTQGQPTVEPNVHGHQRCRGAGWSSGIPERLADRNVSDDGGIGGVDSRRNIREMNGKIRETNASRESPRILKPTGEPNPSTGGIRIQNNRQEQPAEMTIFHPWKNITDRTSAYQLSHIDNLVNHEDDETKRQKEQSVHITLLYEINLINEELFDTVISITGHKHGGTVIKFSYNAVSLARDMELPFAAYGTSPLKPAKLFVPADYPRSSPVYEDGDEQHQGMYSVISGMVDKVFQRALRKLPVPMSIRDMARQWGISVRTVTNGGGTFSSGYGQWESCTDEFASP</sequence>
<dbReference type="Gramene" id="BGIOSGA037217-TA">
    <property type="protein sequence ID" value="BGIOSGA037217-PA"/>
    <property type="gene ID" value="BGIOSGA037217"/>
</dbReference>
<gene>
    <name evidence="3" type="ORF">OsI_37944</name>
</gene>
<dbReference type="HOGENOM" id="CLU_700921_0_0_1"/>
<dbReference type="GO" id="GO:0031490">
    <property type="term" value="F:chromatin DNA binding"/>
    <property type="evidence" value="ECO:0007669"/>
    <property type="project" value="InterPro"/>
</dbReference>
<keyword evidence="4" id="KW-1185">Reference proteome</keyword>
<organism evidence="3 4">
    <name type="scientific">Oryza sativa subsp. indica</name>
    <name type="common">Rice</name>
    <dbReference type="NCBI Taxonomy" id="39946"/>
    <lineage>
        <taxon>Eukaryota</taxon>
        <taxon>Viridiplantae</taxon>
        <taxon>Streptophyta</taxon>
        <taxon>Embryophyta</taxon>
        <taxon>Tracheophyta</taxon>
        <taxon>Spermatophyta</taxon>
        <taxon>Magnoliopsida</taxon>
        <taxon>Liliopsida</taxon>
        <taxon>Poales</taxon>
        <taxon>Poaceae</taxon>
        <taxon>BOP clade</taxon>
        <taxon>Oryzoideae</taxon>
        <taxon>Oryzeae</taxon>
        <taxon>Oryzinae</taxon>
        <taxon>Oryza</taxon>
        <taxon>Oryza sativa</taxon>
    </lineage>
</organism>
<evidence type="ECO:0000313" key="4">
    <source>
        <dbReference type="Proteomes" id="UP000007015"/>
    </source>
</evidence>
<feature type="region of interest" description="Disordered" evidence="1">
    <location>
        <begin position="212"/>
        <end position="242"/>
    </location>
</feature>
<evidence type="ECO:0000313" key="3">
    <source>
        <dbReference type="EMBL" id="EAY82732.1"/>
    </source>
</evidence>
<dbReference type="AlphaFoldDB" id="A2ZJE8"/>
<dbReference type="STRING" id="39946.A2ZJE8"/>
<feature type="region of interest" description="Disordered" evidence="1">
    <location>
        <begin position="173"/>
        <end position="198"/>
    </location>
</feature>
<dbReference type="PANTHER" id="PTHR33137">
    <property type="entry name" value="MEDIATOR OF RNA POLYMERASE II TRANSCRIPTION SUBUNIT 15A-RELATED"/>
    <property type="match status" value="1"/>
</dbReference>
<evidence type="ECO:0000256" key="1">
    <source>
        <dbReference type="SAM" id="MobiDB-lite"/>
    </source>
</evidence>
<proteinExistence type="predicted"/>
<dbReference type="GO" id="GO:0003713">
    <property type="term" value="F:transcription coactivator activity"/>
    <property type="evidence" value="ECO:0007669"/>
    <property type="project" value="InterPro"/>
</dbReference>
<feature type="compositionally biased region" description="Polar residues" evidence="1">
    <location>
        <begin position="227"/>
        <end position="242"/>
    </location>
</feature>
<dbReference type="OMA" id="TVIKFSY"/>
<reference evidence="3 4" key="1">
    <citation type="journal article" date="2005" name="PLoS Biol.">
        <title>The genomes of Oryza sativa: a history of duplications.</title>
        <authorList>
            <person name="Yu J."/>
            <person name="Wang J."/>
            <person name="Lin W."/>
            <person name="Li S."/>
            <person name="Li H."/>
            <person name="Zhou J."/>
            <person name="Ni P."/>
            <person name="Dong W."/>
            <person name="Hu S."/>
            <person name="Zeng C."/>
            <person name="Zhang J."/>
            <person name="Zhang Y."/>
            <person name="Li R."/>
            <person name="Xu Z."/>
            <person name="Li S."/>
            <person name="Li X."/>
            <person name="Zheng H."/>
            <person name="Cong L."/>
            <person name="Lin L."/>
            <person name="Yin J."/>
            <person name="Geng J."/>
            <person name="Li G."/>
            <person name="Shi J."/>
            <person name="Liu J."/>
            <person name="Lv H."/>
            <person name="Li J."/>
            <person name="Wang J."/>
            <person name="Deng Y."/>
            <person name="Ran L."/>
            <person name="Shi X."/>
            <person name="Wang X."/>
            <person name="Wu Q."/>
            <person name="Li C."/>
            <person name="Ren X."/>
            <person name="Wang J."/>
            <person name="Wang X."/>
            <person name="Li D."/>
            <person name="Liu D."/>
            <person name="Zhang X."/>
            <person name="Ji Z."/>
            <person name="Zhao W."/>
            <person name="Sun Y."/>
            <person name="Zhang Z."/>
            <person name="Bao J."/>
            <person name="Han Y."/>
            <person name="Dong L."/>
            <person name="Ji J."/>
            <person name="Chen P."/>
            <person name="Wu S."/>
            <person name="Liu J."/>
            <person name="Xiao Y."/>
            <person name="Bu D."/>
            <person name="Tan J."/>
            <person name="Yang L."/>
            <person name="Ye C."/>
            <person name="Zhang J."/>
            <person name="Xu J."/>
            <person name="Zhou Y."/>
            <person name="Yu Y."/>
            <person name="Zhang B."/>
            <person name="Zhuang S."/>
            <person name="Wei H."/>
            <person name="Liu B."/>
            <person name="Lei M."/>
            <person name="Yu H."/>
            <person name="Li Y."/>
            <person name="Xu H."/>
            <person name="Wei S."/>
            <person name="He X."/>
            <person name="Fang L."/>
            <person name="Zhang Z."/>
            <person name="Zhang Y."/>
            <person name="Huang X."/>
            <person name="Su Z."/>
            <person name="Tong W."/>
            <person name="Li J."/>
            <person name="Tong Z."/>
            <person name="Li S."/>
            <person name="Ye J."/>
            <person name="Wang L."/>
            <person name="Fang L."/>
            <person name="Lei T."/>
            <person name="Chen C."/>
            <person name="Chen H."/>
            <person name="Xu Z."/>
            <person name="Li H."/>
            <person name="Huang H."/>
            <person name="Zhang F."/>
            <person name="Xu H."/>
            <person name="Li N."/>
            <person name="Zhao C."/>
            <person name="Li S."/>
            <person name="Dong L."/>
            <person name="Huang Y."/>
            <person name="Li L."/>
            <person name="Xi Y."/>
            <person name="Qi Q."/>
            <person name="Li W."/>
            <person name="Zhang B."/>
            <person name="Hu W."/>
            <person name="Zhang Y."/>
            <person name="Tian X."/>
            <person name="Jiao Y."/>
            <person name="Liang X."/>
            <person name="Jin J."/>
            <person name="Gao L."/>
            <person name="Zheng W."/>
            <person name="Hao B."/>
            <person name="Liu S."/>
            <person name="Wang W."/>
            <person name="Yuan L."/>
            <person name="Cao M."/>
            <person name="McDermott J."/>
            <person name="Samudrala R."/>
            <person name="Wang J."/>
            <person name="Wong G.K."/>
            <person name="Yang H."/>
        </authorList>
    </citation>
    <scope>NUCLEOTIDE SEQUENCE [LARGE SCALE GENOMIC DNA]</scope>
    <source>
        <strain evidence="4">cv. 93-11</strain>
    </source>
</reference>
<accession>A2ZJE8</accession>
<dbReference type="Proteomes" id="UP000007015">
    <property type="component" value="Chromosome 12"/>
</dbReference>
<feature type="domain" description="ARC105/Med15 mediator subunit C-terminal" evidence="2">
    <location>
        <begin position="345"/>
        <end position="409"/>
    </location>
</feature>
<protein>
    <recommendedName>
        <fullName evidence="2">ARC105/Med15 mediator subunit C-terminal domain-containing protein</fullName>
    </recommendedName>
</protein>
<dbReference type="InterPro" id="IPR048386">
    <property type="entry name" value="Med15_C"/>
</dbReference>
<evidence type="ECO:0000259" key="2">
    <source>
        <dbReference type="Pfam" id="PF21539"/>
    </source>
</evidence>
<dbReference type="Pfam" id="PF21539">
    <property type="entry name" value="Med15_C"/>
    <property type="match status" value="1"/>
</dbReference>
<dbReference type="EMBL" id="CM000137">
    <property type="protein sequence ID" value="EAY82732.1"/>
    <property type="molecule type" value="Genomic_DNA"/>
</dbReference>
<dbReference type="InterPro" id="IPR044661">
    <property type="entry name" value="MED15a/b/c-like"/>
</dbReference>
<name>A2ZJE8_ORYSI</name>
<dbReference type="PANTHER" id="PTHR33137:SF10">
    <property type="entry name" value="EXPRESSED PROTEIN"/>
    <property type="match status" value="1"/>
</dbReference>